<dbReference type="AlphaFoldDB" id="A0A438GVF9"/>
<evidence type="ECO:0000256" key="6">
    <source>
        <dbReference type="ARBA" id="ARBA00022840"/>
    </source>
</evidence>
<dbReference type="InterPro" id="IPR000719">
    <property type="entry name" value="Prot_kinase_dom"/>
</dbReference>
<evidence type="ECO:0000313" key="12">
    <source>
        <dbReference type="Proteomes" id="UP000288805"/>
    </source>
</evidence>
<keyword evidence="3" id="KW-0808">Transferase</keyword>
<comment type="caution">
    <text evidence="11">The sequence shown here is derived from an EMBL/GenBank/DDBJ whole genome shotgun (WGS) entry which is preliminary data.</text>
</comment>
<feature type="transmembrane region" description="Helical" evidence="9">
    <location>
        <begin position="26"/>
        <end position="46"/>
    </location>
</feature>
<dbReference type="GO" id="GO:0005524">
    <property type="term" value="F:ATP binding"/>
    <property type="evidence" value="ECO:0007669"/>
    <property type="project" value="UniProtKB-KW"/>
</dbReference>
<dbReference type="InterPro" id="IPR020635">
    <property type="entry name" value="Tyr_kinase_cat_dom"/>
</dbReference>
<keyword evidence="9" id="KW-0472">Membrane</keyword>
<proteinExistence type="predicted"/>
<dbReference type="GO" id="GO:0004674">
    <property type="term" value="F:protein serine/threonine kinase activity"/>
    <property type="evidence" value="ECO:0007669"/>
    <property type="project" value="UniProtKB-KW"/>
</dbReference>
<keyword evidence="5 11" id="KW-0418">Kinase</keyword>
<dbReference type="PROSITE" id="PS50011">
    <property type="entry name" value="PROTEIN_KINASE_DOM"/>
    <property type="match status" value="1"/>
</dbReference>
<reference evidence="11 12" key="1">
    <citation type="journal article" date="2018" name="PLoS Genet.">
        <title>Population sequencing reveals clonal diversity and ancestral inbreeding in the grapevine cultivar Chardonnay.</title>
        <authorList>
            <person name="Roach M.J."/>
            <person name="Johnson D.L."/>
            <person name="Bohlmann J."/>
            <person name="van Vuuren H.J."/>
            <person name="Jones S.J."/>
            <person name="Pretorius I.S."/>
            <person name="Schmidt S.A."/>
            <person name="Borneman A.R."/>
        </authorList>
    </citation>
    <scope>NUCLEOTIDE SEQUENCE [LARGE SCALE GENOMIC DNA]</scope>
    <source>
        <strain evidence="12">cv. Chardonnay</strain>
        <tissue evidence="11">Leaf</tissue>
    </source>
</reference>
<sequence>MMHFPVTHSAQNARKSKGFLQKKRMIAIPILSVTVALFLTFAYLWLMKTRKARGSRRHPDLPFLDLSTIIDARTISPHLTNWDKVVLAQFIRSFFQGQLPDGQEIAMERLSKNSGQGIQEFKNEVALIAKLQHQNLVKVLGLRLRIIHRDLKTSNILLDVEMNPKFSDFGMAEIFRGDEISNSTNRVVGTYFGVILLEIVGGKKKSCYYQGDPSLTLIGHDLWKEKRALEISDPSLRESFIPHEVLRCIHIGLLCLTGNSADSSAVGEGPCSVNDMTINCATDRPDMSAVVFMLSNETSLPSPKHPNFAFRRSYNSSQSTHSGTRSSSSVNGVIMTLLDAR</sequence>
<evidence type="ECO:0000256" key="4">
    <source>
        <dbReference type="ARBA" id="ARBA00022741"/>
    </source>
</evidence>
<dbReference type="InterPro" id="IPR021820">
    <property type="entry name" value="S-locus_recpt_kinase_C"/>
</dbReference>
<evidence type="ECO:0000256" key="2">
    <source>
        <dbReference type="ARBA" id="ARBA00022527"/>
    </source>
</evidence>
<dbReference type="Gene3D" id="3.30.200.20">
    <property type="entry name" value="Phosphorylase Kinase, domain 1"/>
    <property type="match status" value="1"/>
</dbReference>
<dbReference type="GO" id="GO:0030246">
    <property type="term" value="F:carbohydrate binding"/>
    <property type="evidence" value="ECO:0007669"/>
    <property type="project" value="UniProtKB-KW"/>
</dbReference>
<dbReference type="EMBL" id="QGNW01000334">
    <property type="protein sequence ID" value="RVW76167.1"/>
    <property type="molecule type" value="Genomic_DNA"/>
</dbReference>
<dbReference type="FunFam" id="1.10.510.10:FF:001023">
    <property type="entry name" value="Os07g0541700 protein"/>
    <property type="match status" value="1"/>
</dbReference>
<dbReference type="Pfam" id="PF00069">
    <property type="entry name" value="Pkinase"/>
    <property type="match status" value="1"/>
</dbReference>
<evidence type="ECO:0000256" key="5">
    <source>
        <dbReference type="ARBA" id="ARBA00022777"/>
    </source>
</evidence>
<dbReference type="PANTHER" id="PTHR27002">
    <property type="entry name" value="RECEPTOR-LIKE SERINE/THREONINE-PROTEIN KINASE SD1-8"/>
    <property type="match status" value="1"/>
</dbReference>
<keyword evidence="11" id="KW-0430">Lectin</keyword>
<evidence type="ECO:0000256" key="7">
    <source>
        <dbReference type="ARBA" id="ARBA00047899"/>
    </source>
</evidence>
<dbReference type="SMART" id="SM00219">
    <property type="entry name" value="TyrKc"/>
    <property type="match status" value="1"/>
</dbReference>
<keyword evidence="4" id="KW-0547">Nucleotide-binding</keyword>
<name>A0A438GVF9_VITVI</name>
<dbReference type="InterPro" id="IPR008271">
    <property type="entry name" value="Ser/Thr_kinase_AS"/>
</dbReference>
<feature type="domain" description="Protein kinase" evidence="10">
    <location>
        <begin position="1"/>
        <end position="341"/>
    </location>
</feature>
<dbReference type="InterPro" id="IPR011009">
    <property type="entry name" value="Kinase-like_dom_sf"/>
</dbReference>
<comment type="catalytic activity">
    <reaction evidence="7">
        <text>L-threonyl-[protein] + ATP = O-phospho-L-threonyl-[protein] + ADP + H(+)</text>
        <dbReference type="Rhea" id="RHEA:46608"/>
        <dbReference type="Rhea" id="RHEA-COMP:11060"/>
        <dbReference type="Rhea" id="RHEA-COMP:11605"/>
        <dbReference type="ChEBI" id="CHEBI:15378"/>
        <dbReference type="ChEBI" id="CHEBI:30013"/>
        <dbReference type="ChEBI" id="CHEBI:30616"/>
        <dbReference type="ChEBI" id="CHEBI:61977"/>
        <dbReference type="ChEBI" id="CHEBI:456216"/>
        <dbReference type="EC" id="2.7.11.1"/>
    </reaction>
</comment>
<dbReference type="PROSITE" id="PS00108">
    <property type="entry name" value="PROTEIN_KINASE_ST"/>
    <property type="match status" value="1"/>
</dbReference>
<dbReference type="Proteomes" id="UP000288805">
    <property type="component" value="Unassembled WGS sequence"/>
</dbReference>
<keyword evidence="11" id="KW-0675">Receptor</keyword>
<evidence type="ECO:0000256" key="3">
    <source>
        <dbReference type="ARBA" id="ARBA00022679"/>
    </source>
</evidence>
<protein>
    <recommendedName>
        <fullName evidence="1">non-specific serine/threonine protein kinase</fullName>
        <ecNumber evidence="1">2.7.11.1</ecNumber>
    </recommendedName>
</protein>
<organism evidence="11 12">
    <name type="scientific">Vitis vinifera</name>
    <name type="common">Grape</name>
    <dbReference type="NCBI Taxonomy" id="29760"/>
    <lineage>
        <taxon>Eukaryota</taxon>
        <taxon>Viridiplantae</taxon>
        <taxon>Streptophyta</taxon>
        <taxon>Embryophyta</taxon>
        <taxon>Tracheophyta</taxon>
        <taxon>Spermatophyta</taxon>
        <taxon>Magnoliopsida</taxon>
        <taxon>eudicotyledons</taxon>
        <taxon>Gunneridae</taxon>
        <taxon>Pentapetalae</taxon>
        <taxon>rosids</taxon>
        <taxon>Vitales</taxon>
        <taxon>Vitaceae</taxon>
        <taxon>Viteae</taxon>
        <taxon>Vitis</taxon>
    </lineage>
</organism>
<evidence type="ECO:0000259" key="10">
    <source>
        <dbReference type="PROSITE" id="PS50011"/>
    </source>
</evidence>
<evidence type="ECO:0000256" key="1">
    <source>
        <dbReference type="ARBA" id="ARBA00012513"/>
    </source>
</evidence>
<evidence type="ECO:0000313" key="11">
    <source>
        <dbReference type="EMBL" id="RVW76167.1"/>
    </source>
</evidence>
<evidence type="ECO:0000256" key="8">
    <source>
        <dbReference type="ARBA" id="ARBA00048679"/>
    </source>
</evidence>
<dbReference type="Pfam" id="PF11883">
    <property type="entry name" value="DUF3403"/>
    <property type="match status" value="1"/>
</dbReference>
<keyword evidence="9" id="KW-0812">Transmembrane</keyword>
<dbReference type="PANTHER" id="PTHR27002:SF839">
    <property type="entry name" value="NON-SPECIFIC SERINE_THREONINE PROTEIN KINASE"/>
    <property type="match status" value="1"/>
</dbReference>
<keyword evidence="2" id="KW-0723">Serine/threonine-protein kinase</keyword>
<dbReference type="GO" id="GO:0004713">
    <property type="term" value="F:protein tyrosine kinase activity"/>
    <property type="evidence" value="ECO:0007669"/>
    <property type="project" value="InterPro"/>
</dbReference>
<dbReference type="Gene3D" id="1.10.510.10">
    <property type="entry name" value="Transferase(Phosphotransferase) domain 1"/>
    <property type="match status" value="1"/>
</dbReference>
<evidence type="ECO:0000256" key="9">
    <source>
        <dbReference type="SAM" id="Phobius"/>
    </source>
</evidence>
<accession>A0A438GVF9</accession>
<dbReference type="SUPFAM" id="SSF56112">
    <property type="entry name" value="Protein kinase-like (PK-like)"/>
    <property type="match status" value="1"/>
</dbReference>
<keyword evidence="9" id="KW-1133">Transmembrane helix</keyword>
<dbReference type="EC" id="2.7.11.1" evidence="1"/>
<keyword evidence="6" id="KW-0067">ATP-binding</keyword>
<comment type="catalytic activity">
    <reaction evidence="8">
        <text>L-seryl-[protein] + ATP = O-phospho-L-seryl-[protein] + ADP + H(+)</text>
        <dbReference type="Rhea" id="RHEA:17989"/>
        <dbReference type="Rhea" id="RHEA-COMP:9863"/>
        <dbReference type="Rhea" id="RHEA-COMP:11604"/>
        <dbReference type="ChEBI" id="CHEBI:15378"/>
        <dbReference type="ChEBI" id="CHEBI:29999"/>
        <dbReference type="ChEBI" id="CHEBI:30616"/>
        <dbReference type="ChEBI" id="CHEBI:83421"/>
        <dbReference type="ChEBI" id="CHEBI:456216"/>
        <dbReference type="EC" id="2.7.11.1"/>
    </reaction>
</comment>
<gene>
    <name evidence="11" type="primary">VvCHDp001036_0</name>
    <name evidence="11" type="ORF">CK203_044227</name>
</gene>